<comment type="catalytic activity">
    <reaction evidence="6">
        <text>a 3'-end uridylyl-adenosine-RNA = a 3'-end 2',3'-cyclophospho-uridine-RNA + adenosine</text>
        <dbReference type="Rhea" id="RHEA:67896"/>
        <dbReference type="Rhea" id="RHEA-COMP:17385"/>
        <dbReference type="Rhea" id="RHEA-COMP:17386"/>
        <dbReference type="ChEBI" id="CHEBI:16335"/>
        <dbReference type="ChEBI" id="CHEBI:85644"/>
        <dbReference type="ChEBI" id="CHEBI:176518"/>
    </reaction>
    <physiologicalReaction direction="left-to-right" evidence="6">
        <dbReference type="Rhea" id="RHEA:67897"/>
    </physiologicalReaction>
</comment>
<evidence type="ECO:0000256" key="5">
    <source>
        <dbReference type="ARBA" id="ARBA00029300"/>
    </source>
</evidence>
<evidence type="ECO:0000256" key="8">
    <source>
        <dbReference type="ARBA" id="ARBA00030030"/>
    </source>
</evidence>
<keyword evidence="11" id="KW-1185">Reference proteome</keyword>
<evidence type="ECO:0000256" key="4">
    <source>
        <dbReference type="ARBA" id="ARBA00023242"/>
    </source>
</evidence>
<keyword evidence="2" id="KW-0378">Hydrolase</keyword>
<keyword evidence="3" id="KW-0456">Lyase</keyword>
<evidence type="ECO:0000256" key="9">
    <source>
        <dbReference type="ARBA" id="ARBA00046102"/>
    </source>
</evidence>
<dbReference type="PANTHER" id="PTHR13522">
    <property type="entry name" value="U6 SNRNA PHOSPHODIESTERASE 1"/>
    <property type="match status" value="1"/>
</dbReference>
<dbReference type="InterPro" id="IPR027521">
    <property type="entry name" value="Usb1"/>
</dbReference>
<keyword evidence="4" id="KW-0539">Nucleus</keyword>
<gene>
    <name evidence="10" type="ORF">PECUL_23A013600</name>
</gene>
<dbReference type="PANTHER" id="PTHR13522:SF3">
    <property type="entry name" value="U6 SNRNA PHOSPHODIESTERASE 1"/>
    <property type="match status" value="1"/>
</dbReference>
<evidence type="ECO:0000313" key="11">
    <source>
        <dbReference type="Proteomes" id="UP001295444"/>
    </source>
</evidence>
<dbReference type="GO" id="GO:0016829">
    <property type="term" value="F:lyase activity"/>
    <property type="evidence" value="ECO:0007669"/>
    <property type="project" value="UniProtKB-KW"/>
</dbReference>
<proteinExistence type="predicted"/>
<keyword evidence="1" id="KW-0540">Nuclease</keyword>
<name>A0AAD1WU46_PELCU</name>
<evidence type="ECO:0000256" key="6">
    <source>
        <dbReference type="ARBA" id="ARBA00029305"/>
    </source>
</evidence>
<dbReference type="AlphaFoldDB" id="A0AAD1WU46"/>
<evidence type="ECO:0000256" key="2">
    <source>
        <dbReference type="ARBA" id="ARBA00022801"/>
    </source>
</evidence>
<dbReference type="Gene3D" id="3.90.1140.10">
    <property type="entry name" value="Cyclic phosphodiesterase"/>
    <property type="match status" value="1"/>
</dbReference>
<accession>A0AAD1WU46</accession>
<dbReference type="GO" id="GO:0005634">
    <property type="term" value="C:nucleus"/>
    <property type="evidence" value="ECO:0007669"/>
    <property type="project" value="TreeGrafter"/>
</dbReference>
<dbReference type="GO" id="GO:0034477">
    <property type="term" value="P:U6 snRNA 3'-end processing"/>
    <property type="evidence" value="ECO:0007669"/>
    <property type="project" value="InterPro"/>
</dbReference>
<comment type="catalytic activity">
    <reaction evidence="5">
        <text>a 3'-end uridylyl-uridine-RNA = a 3'-end 2',3'-cyclophospho-uridine-RNA + uridine</text>
        <dbReference type="Rhea" id="RHEA:46052"/>
        <dbReference type="Rhea" id="RHEA-COMP:17384"/>
        <dbReference type="Rhea" id="RHEA-COMP:17385"/>
        <dbReference type="ChEBI" id="CHEBI:16704"/>
        <dbReference type="ChEBI" id="CHEBI:85643"/>
        <dbReference type="ChEBI" id="CHEBI:85644"/>
    </reaction>
    <physiologicalReaction direction="left-to-right" evidence="5">
        <dbReference type="Rhea" id="RHEA:46053"/>
    </physiologicalReaction>
</comment>
<evidence type="ECO:0000256" key="3">
    <source>
        <dbReference type="ARBA" id="ARBA00023239"/>
    </source>
</evidence>
<comment type="function">
    <text evidence="9">3'-5' RNA exonuclease that trims the 3' end of oligo(U) and oligo(A) tracts of the pre-U6 small nuclear RNA (snRNA) molecule, leading to the formation of a mature U6 snRNA 3' end-terminated with a 2',3'-cyclic phosphate. Participates in the U6 snRNA 3' end processing that prevents U6 snRNA degradation. In addition also removes uridines from the 3' end of U6atac snRNA and possibly the vault RNA VTRNA1-1.</text>
</comment>
<evidence type="ECO:0000256" key="7">
    <source>
        <dbReference type="ARBA" id="ARBA00029543"/>
    </source>
</evidence>
<dbReference type="Pfam" id="PF09749">
    <property type="entry name" value="HVSL"/>
    <property type="match status" value="1"/>
</dbReference>
<evidence type="ECO:0000256" key="1">
    <source>
        <dbReference type="ARBA" id="ARBA00022722"/>
    </source>
</evidence>
<protein>
    <recommendedName>
        <fullName evidence="7">U6 snRNA phosphodiesterase 1</fullName>
    </recommendedName>
    <alternativeName>
        <fullName evidence="8">3'-5' RNA exonuclease USB1</fullName>
    </alternativeName>
</protein>
<organism evidence="10 11">
    <name type="scientific">Pelobates cultripes</name>
    <name type="common">Western spadefoot toad</name>
    <dbReference type="NCBI Taxonomy" id="61616"/>
    <lineage>
        <taxon>Eukaryota</taxon>
        <taxon>Metazoa</taxon>
        <taxon>Chordata</taxon>
        <taxon>Craniata</taxon>
        <taxon>Vertebrata</taxon>
        <taxon>Euteleostomi</taxon>
        <taxon>Amphibia</taxon>
        <taxon>Batrachia</taxon>
        <taxon>Anura</taxon>
        <taxon>Pelobatoidea</taxon>
        <taxon>Pelobatidae</taxon>
        <taxon>Pelobates</taxon>
    </lineage>
</organism>
<evidence type="ECO:0000313" key="10">
    <source>
        <dbReference type="EMBL" id="CAH2323796.1"/>
    </source>
</evidence>
<reference evidence="10" key="1">
    <citation type="submission" date="2022-03" db="EMBL/GenBank/DDBJ databases">
        <authorList>
            <person name="Alioto T."/>
            <person name="Alioto T."/>
            <person name="Gomez Garrido J."/>
        </authorList>
    </citation>
    <scope>NUCLEOTIDE SEQUENCE</scope>
</reference>
<dbReference type="Proteomes" id="UP001295444">
    <property type="component" value="Chromosome 12"/>
</dbReference>
<sequence>MGTFHSCWDVQPQEEFLDLLDEVISILKKHDIILNKMNEFHISQSQTVVLRHHWINLFVQSLRDRLSSMHRFLCIAEQLHVYTNSEKTRTFLGLEISVGKEQLLDVVAEVDQSLKEFNLQTFYQLVPAVITVGLIFYPGSFIPCESGLVCGGHGLEDRGLPEGAADRIGWI</sequence>
<dbReference type="GO" id="GO:0000175">
    <property type="term" value="F:3'-5'-RNA exonuclease activity"/>
    <property type="evidence" value="ECO:0007669"/>
    <property type="project" value="TreeGrafter"/>
</dbReference>
<dbReference type="EMBL" id="OW240923">
    <property type="protein sequence ID" value="CAH2323796.1"/>
    <property type="molecule type" value="Genomic_DNA"/>
</dbReference>